<proteinExistence type="predicted"/>
<dbReference type="AlphaFoldDB" id="A0A562IF62"/>
<comment type="caution">
    <text evidence="1">The sequence shown here is derived from an EMBL/GenBank/DDBJ whole genome shotgun (WGS) entry which is preliminary data.</text>
</comment>
<gene>
    <name evidence="1" type="ORF">JD77_04671</name>
</gene>
<dbReference type="RefSeq" id="WP_211372889.1">
    <property type="nucleotide sequence ID" value="NZ_BAAATQ010000066.1"/>
</dbReference>
<reference evidence="1 2" key="1">
    <citation type="submission" date="2019-07" db="EMBL/GenBank/DDBJ databases">
        <title>R&amp;d 2014.</title>
        <authorList>
            <person name="Klenk H.-P."/>
        </authorList>
    </citation>
    <scope>NUCLEOTIDE SEQUENCE [LARGE SCALE GENOMIC DNA]</scope>
    <source>
        <strain evidence="1 2">DSM 43868</strain>
    </source>
</reference>
<organism evidence="1 2">
    <name type="scientific">Micromonospora olivasterospora</name>
    <dbReference type="NCBI Taxonomy" id="1880"/>
    <lineage>
        <taxon>Bacteria</taxon>
        <taxon>Bacillati</taxon>
        <taxon>Actinomycetota</taxon>
        <taxon>Actinomycetes</taxon>
        <taxon>Micromonosporales</taxon>
        <taxon>Micromonosporaceae</taxon>
        <taxon>Micromonospora</taxon>
    </lineage>
</organism>
<sequence length="76" mass="8281">MGDDDLLRRLPADPAYPTHHAVGIRTVLPADAVDVVLVTSRLAPLWRRWRAHILAEARRIGRSVRGPLLEAGAAPG</sequence>
<protein>
    <submittedName>
        <fullName evidence="1">Uncharacterized protein</fullName>
    </submittedName>
</protein>
<name>A0A562IF62_MICOL</name>
<evidence type="ECO:0000313" key="2">
    <source>
        <dbReference type="Proteomes" id="UP000319825"/>
    </source>
</evidence>
<dbReference type="Proteomes" id="UP000319825">
    <property type="component" value="Unassembled WGS sequence"/>
</dbReference>
<keyword evidence="2" id="KW-1185">Reference proteome</keyword>
<dbReference type="EMBL" id="VLKE01000001">
    <property type="protein sequence ID" value="TWH69661.1"/>
    <property type="molecule type" value="Genomic_DNA"/>
</dbReference>
<accession>A0A562IF62</accession>
<evidence type="ECO:0000313" key="1">
    <source>
        <dbReference type="EMBL" id="TWH69661.1"/>
    </source>
</evidence>